<keyword evidence="1" id="KW-1133">Transmembrane helix</keyword>
<evidence type="ECO:0000313" key="4">
    <source>
        <dbReference type="Proteomes" id="UP000752647"/>
    </source>
</evidence>
<feature type="domain" description="YdbS-like PH" evidence="2">
    <location>
        <begin position="73"/>
        <end position="149"/>
    </location>
</feature>
<keyword evidence="1" id="KW-0812">Transmembrane</keyword>
<gene>
    <name evidence="3" type="ORF">KIJ12_08835</name>
</gene>
<dbReference type="AlphaFoldDB" id="A0A9Q3SZX2"/>
<feature type="transmembrane region" description="Helical" evidence="1">
    <location>
        <begin position="47"/>
        <end position="69"/>
    </location>
</feature>
<dbReference type="InterPro" id="IPR005182">
    <property type="entry name" value="YdbS-like_PH"/>
</dbReference>
<keyword evidence="1" id="KW-0472">Membrane</keyword>
<protein>
    <submittedName>
        <fullName evidence="3">PH domain-containing protein</fullName>
    </submittedName>
</protein>
<dbReference type="RefSeq" id="WP_224144427.1">
    <property type="nucleotide sequence ID" value="NZ_JAHBFI010000020.1"/>
</dbReference>
<comment type="caution">
    <text evidence="3">The sequence shown here is derived from an EMBL/GenBank/DDBJ whole genome shotgun (WGS) entry which is preliminary data.</text>
</comment>
<dbReference type="PANTHER" id="PTHR34473:SF2">
    <property type="entry name" value="UPF0699 TRANSMEMBRANE PROTEIN YDBT"/>
    <property type="match status" value="1"/>
</dbReference>
<evidence type="ECO:0000256" key="1">
    <source>
        <dbReference type="SAM" id="Phobius"/>
    </source>
</evidence>
<evidence type="ECO:0000259" key="2">
    <source>
        <dbReference type="Pfam" id="PF03703"/>
    </source>
</evidence>
<reference evidence="3" key="1">
    <citation type="submission" date="2021-05" db="EMBL/GenBank/DDBJ databases">
        <title>Pangenome of Leuconostoc gelidum warrants species status for Leuconostoc gelidum subsp. gasicomitatum.</title>
        <authorList>
            <person name="Johansson P."/>
            <person name="Sade E."/>
            <person name="Hultman J."/>
            <person name="Auvinen P."/>
            <person name="Bjorkroth J."/>
        </authorList>
    </citation>
    <scope>NUCLEOTIDE SEQUENCE</scope>
    <source>
        <strain evidence="3">A.21.4</strain>
    </source>
</reference>
<dbReference type="Pfam" id="PF03703">
    <property type="entry name" value="bPH_2"/>
    <property type="match status" value="1"/>
</dbReference>
<organism evidence="3 4">
    <name type="scientific">Leuconostoc gasicomitatum</name>
    <dbReference type="NCBI Taxonomy" id="115778"/>
    <lineage>
        <taxon>Bacteria</taxon>
        <taxon>Bacillati</taxon>
        <taxon>Bacillota</taxon>
        <taxon>Bacilli</taxon>
        <taxon>Lactobacillales</taxon>
        <taxon>Lactobacillaceae</taxon>
        <taxon>Leuconostoc</taxon>
        <taxon>Leuconostoc gelidum group</taxon>
    </lineage>
</organism>
<proteinExistence type="predicted"/>
<feature type="transmembrane region" description="Helical" evidence="1">
    <location>
        <begin position="21"/>
        <end position="41"/>
    </location>
</feature>
<dbReference type="PANTHER" id="PTHR34473">
    <property type="entry name" value="UPF0699 TRANSMEMBRANE PROTEIN YDBS"/>
    <property type="match status" value="1"/>
</dbReference>
<accession>A0A9Q3SZX2</accession>
<dbReference type="EMBL" id="JAHBFI010000020">
    <property type="protein sequence ID" value="MBZ5963243.1"/>
    <property type="molecule type" value="Genomic_DNA"/>
</dbReference>
<sequence length="163" mass="18623">MIPKKAQSLPKSAKKIWLIHNMIVFVIFLAIGLIINIFLKFNWHSPLVLGVNGLCGIILLLVIGNIILIPYHYRFYKYMLNQEAISIYKGFFLRKSETIPLNRIQNVDTVQGPILQICHLQNVSIVTAAHAFKIEAINEDVAHYLRDQLITAARQAREVDTDD</sequence>
<evidence type="ECO:0000313" key="3">
    <source>
        <dbReference type="EMBL" id="MBZ5963243.1"/>
    </source>
</evidence>
<dbReference type="Proteomes" id="UP000752647">
    <property type="component" value="Unassembled WGS sequence"/>
</dbReference>
<name>A0A9Q3SZX2_9LACO</name>